<keyword evidence="2" id="KW-1185">Reference proteome</keyword>
<gene>
    <name evidence="1" type="ORF">SAMN04488128_107231</name>
</gene>
<organism evidence="1 2">
    <name type="scientific">Chitinophaga eiseniae</name>
    <dbReference type="NCBI Taxonomy" id="634771"/>
    <lineage>
        <taxon>Bacteria</taxon>
        <taxon>Pseudomonadati</taxon>
        <taxon>Bacteroidota</taxon>
        <taxon>Chitinophagia</taxon>
        <taxon>Chitinophagales</taxon>
        <taxon>Chitinophagaceae</taxon>
        <taxon>Chitinophaga</taxon>
    </lineage>
</organism>
<name>A0A1T4U132_9BACT</name>
<dbReference type="Proteomes" id="UP000190367">
    <property type="component" value="Unassembled WGS sequence"/>
</dbReference>
<reference evidence="2" key="1">
    <citation type="submission" date="2017-02" db="EMBL/GenBank/DDBJ databases">
        <authorList>
            <person name="Varghese N."/>
            <person name="Submissions S."/>
        </authorList>
    </citation>
    <scope>NUCLEOTIDE SEQUENCE [LARGE SCALE GENOMIC DNA]</scope>
    <source>
        <strain evidence="2">DSM 22224</strain>
    </source>
</reference>
<proteinExistence type="predicted"/>
<evidence type="ECO:0000313" key="2">
    <source>
        <dbReference type="Proteomes" id="UP000190367"/>
    </source>
</evidence>
<evidence type="ECO:0000313" key="1">
    <source>
        <dbReference type="EMBL" id="SKA46241.1"/>
    </source>
</evidence>
<dbReference type="AlphaFoldDB" id="A0A1T4U132"/>
<protein>
    <submittedName>
        <fullName evidence="1">Uncharacterized protein</fullName>
    </submittedName>
</protein>
<dbReference type="STRING" id="634771.SAMN04488128_107231"/>
<dbReference type="EMBL" id="FUWZ01000007">
    <property type="protein sequence ID" value="SKA46241.1"/>
    <property type="molecule type" value="Genomic_DNA"/>
</dbReference>
<accession>A0A1T4U132</accession>
<sequence length="277" mass="30450">MFVILASVNSHQNKSMNSINVRIAGVALMTALLWQVNVNAQDSEPNKWAPEQLNIDGQATEWPKPLQFYNNDTKLFYTIANNKDTLFLIASVPDKISQQRILRSGLSVSINPSGKKKGGAMITFPLVGEINTAPDVPQESRQKLAEEWRRQALANVKEIKVEGLTGVTDGNIPVNNPNGIRTAASFDAAGNLVCELAVPIAAAGIPAGYDKPIAYRFKVNSLSAAERREQEKILREKQAKASKDGGAPAMPDEETRMKMMLFFSTEFWTRQTLAAHP</sequence>